<reference evidence="3" key="1">
    <citation type="submission" date="2022-02" db="EMBL/GenBank/DDBJ databases">
        <authorList>
            <person name="Giguere J D."/>
        </authorList>
    </citation>
    <scope>NUCLEOTIDE SEQUENCE</scope>
    <source>
        <strain evidence="3">CCAP 1055/1</strain>
    </source>
</reference>
<protein>
    <submittedName>
        <fullName evidence="3">Uncharacterized protein</fullName>
    </submittedName>
</protein>
<evidence type="ECO:0000256" key="1">
    <source>
        <dbReference type="SAM" id="MobiDB-lite"/>
    </source>
</evidence>
<organism evidence="3">
    <name type="scientific">Phaeodactylum tricornutum</name>
    <name type="common">Diatom</name>
    <dbReference type="NCBI Taxonomy" id="2850"/>
    <lineage>
        <taxon>Eukaryota</taxon>
        <taxon>Sar</taxon>
        <taxon>Stramenopiles</taxon>
        <taxon>Ochrophyta</taxon>
        <taxon>Bacillariophyta</taxon>
        <taxon>Bacillariophyceae</taxon>
        <taxon>Bacillariophycidae</taxon>
        <taxon>Naviculales</taxon>
        <taxon>Phaeodactylaceae</taxon>
        <taxon>Phaeodactylum</taxon>
    </lineage>
</organism>
<sequence length="145" mass="15692">MLLRVGLSLVVLLGSTHALAPSSSLSRSKTALALGIPKFLLPDDSERDGTASADAVSKAEDRSEKKIGLAGILQLMTAGAGAPFLGDFEGVDKETGKFMFSLEANNLVDEEGQSKQTKMPYFENGWVDPEDEKRAKEAFKFPWQK</sequence>
<gene>
    <name evidence="3" type="ORF">PTTT1_LOCUS51269</name>
</gene>
<evidence type="ECO:0000256" key="2">
    <source>
        <dbReference type="SAM" id="SignalP"/>
    </source>
</evidence>
<proteinExistence type="predicted"/>
<dbReference type="EMBL" id="OU594949">
    <property type="protein sequence ID" value="CAG9293357.1"/>
    <property type="molecule type" value="Genomic_DNA"/>
</dbReference>
<accession>A0A8J9TN59</accession>
<keyword evidence="2" id="KW-0732">Signal</keyword>
<name>A0A8J9TN59_PHATR</name>
<feature type="signal peptide" evidence="2">
    <location>
        <begin position="1"/>
        <end position="18"/>
    </location>
</feature>
<feature type="chain" id="PRO_5035459383" evidence="2">
    <location>
        <begin position="19"/>
        <end position="145"/>
    </location>
</feature>
<feature type="region of interest" description="Disordered" evidence="1">
    <location>
        <begin position="42"/>
        <end position="61"/>
    </location>
</feature>
<dbReference type="Proteomes" id="UP000836788">
    <property type="component" value="Chromosome 8"/>
</dbReference>
<dbReference type="AlphaFoldDB" id="A0A8J9TN59"/>
<evidence type="ECO:0000313" key="3">
    <source>
        <dbReference type="EMBL" id="CAG9293357.1"/>
    </source>
</evidence>